<dbReference type="EMBL" id="JAQQWE010000002">
    <property type="protein sequence ID" value="KAK7961663.1"/>
    <property type="molecule type" value="Genomic_DNA"/>
</dbReference>
<dbReference type="Proteomes" id="UP001391051">
    <property type="component" value="Unassembled WGS sequence"/>
</dbReference>
<keyword evidence="2" id="KW-1185">Reference proteome</keyword>
<protein>
    <submittedName>
        <fullName evidence="1">Uncharacterized protein</fullName>
    </submittedName>
</protein>
<name>A0ABR1QPD1_9PEZI</name>
<comment type="caution">
    <text evidence="1">The sequence shown here is derived from an EMBL/GenBank/DDBJ whole genome shotgun (WGS) entry which is preliminary data.</text>
</comment>
<evidence type="ECO:0000313" key="2">
    <source>
        <dbReference type="Proteomes" id="UP001391051"/>
    </source>
</evidence>
<dbReference type="GeneID" id="92071772"/>
<gene>
    <name evidence="1" type="ORF">PG986_002488</name>
</gene>
<evidence type="ECO:0000313" key="1">
    <source>
        <dbReference type="EMBL" id="KAK7961663.1"/>
    </source>
</evidence>
<sequence>MCKVIYDQWNCGKCNAWIETAERQNSWTLCTVGASYNPDCPQFDPTYIYHYDYDCKACIESEERERIALRRSRR</sequence>
<organism evidence="1 2">
    <name type="scientific">Apiospora aurea</name>
    <dbReference type="NCBI Taxonomy" id="335848"/>
    <lineage>
        <taxon>Eukaryota</taxon>
        <taxon>Fungi</taxon>
        <taxon>Dikarya</taxon>
        <taxon>Ascomycota</taxon>
        <taxon>Pezizomycotina</taxon>
        <taxon>Sordariomycetes</taxon>
        <taxon>Xylariomycetidae</taxon>
        <taxon>Amphisphaeriales</taxon>
        <taxon>Apiosporaceae</taxon>
        <taxon>Apiospora</taxon>
    </lineage>
</organism>
<proteinExistence type="predicted"/>
<dbReference type="RefSeq" id="XP_066703774.1">
    <property type="nucleotide sequence ID" value="XM_066838710.1"/>
</dbReference>
<accession>A0ABR1QPD1</accession>
<reference evidence="1 2" key="1">
    <citation type="submission" date="2023-01" db="EMBL/GenBank/DDBJ databases">
        <title>Analysis of 21 Apiospora genomes using comparative genomics revels a genus with tremendous synthesis potential of carbohydrate active enzymes and secondary metabolites.</title>
        <authorList>
            <person name="Sorensen T."/>
        </authorList>
    </citation>
    <scope>NUCLEOTIDE SEQUENCE [LARGE SCALE GENOMIC DNA]</scope>
    <source>
        <strain evidence="1 2">CBS 24483</strain>
    </source>
</reference>